<dbReference type="Gene3D" id="1.20.1280.50">
    <property type="match status" value="1"/>
</dbReference>
<dbReference type="AlphaFoldDB" id="A0ABD3B323"/>
<dbReference type="PANTHER" id="PTHR44436:SF1">
    <property type="entry name" value="F-BOX_WD REPEAT-CONTAINING PROTEIN 2"/>
    <property type="match status" value="1"/>
</dbReference>
<dbReference type="CDD" id="cd09917">
    <property type="entry name" value="F-box_SF"/>
    <property type="match status" value="1"/>
</dbReference>
<keyword evidence="5" id="KW-1185">Reference proteome</keyword>
<dbReference type="InterPro" id="IPR036322">
    <property type="entry name" value="WD40_repeat_dom_sf"/>
</dbReference>
<dbReference type="PANTHER" id="PTHR44436">
    <property type="entry name" value="F-BOX/WD REPEAT-CONTAINING PROTEIN 2"/>
    <property type="match status" value="1"/>
</dbReference>
<dbReference type="InterPro" id="IPR001680">
    <property type="entry name" value="WD40_rpt"/>
</dbReference>
<evidence type="ECO:0000256" key="1">
    <source>
        <dbReference type="ARBA" id="ARBA00022574"/>
    </source>
</evidence>
<dbReference type="SMART" id="SM00320">
    <property type="entry name" value="WD40"/>
    <property type="match status" value="6"/>
</dbReference>
<dbReference type="SUPFAM" id="SSF81383">
    <property type="entry name" value="F-box domain"/>
    <property type="match status" value="1"/>
</dbReference>
<dbReference type="Pfam" id="PF00400">
    <property type="entry name" value="WD40"/>
    <property type="match status" value="2"/>
</dbReference>
<evidence type="ECO:0000313" key="4">
    <source>
        <dbReference type="EMBL" id="KAL3537544.1"/>
    </source>
</evidence>
<evidence type="ECO:0000259" key="3">
    <source>
        <dbReference type="PROSITE" id="PS50181"/>
    </source>
</evidence>
<dbReference type="InterPro" id="IPR042627">
    <property type="entry name" value="FBXW2"/>
</dbReference>
<keyword evidence="2" id="KW-0677">Repeat</keyword>
<dbReference type="InterPro" id="IPR036047">
    <property type="entry name" value="F-box-like_dom_sf"/>
</dbReference>
<dbReference type="PROSITE" id="PS50181">
    <property type="entry name" value="FBOX"/>
    <property type="match status" value="1"/>
</dbReference>
<accession>A0ABD3B323</accession>
<comment type="caution">
    <text evidence="4">The sequence shown here is derived from an EMBL/GenBank/DDBJ whole genome shotgun (WGS) entry which is preliminary data.</text>
</comment>
<dbReference type="EMBL" id="JBJUIK010000001">
    <property type="protein sequence ID" value="KAL3537544.1"/>
    <property type="molecule type" value="Genomic_DNA"/>
</dbReference>
<dbReference type="SUPFAM" id="SSF50978">
    <property type="entry name" value="WD40 repeat-like"/>
    <property type="match status" value="1"/>
</dbReference>
<feature type="domain" description="F-box" evidence="3">
    <location>
        <begin position="20"/>
        <end position="70"/>
    </location>
</feature>
<reference evidence="4 5" key="1">
    <citation type="submission" date="2024-11" db="EMBL/GenBank/DDBJ databases">
        <title>A near-complete genome assembly of Cinchona calisaya.</title>
        <authorList>
            <person name="Lian D.C."/>
            <person name="Zhao X.W."/>
            <person name="Wei L."/>
        </authorList>
    </citation>
    <scope>NUCLEOTIDE SEQUENCE [LARGE SCALE GENOMIC DNA]</scope>
    <source>
        <tissue evidence="4">Nenye</tissue>
    </source>
</reference>
<dbReference type="Gene3D" id="2.130.10.10">
    <property type="entry name" value="YVTN repeat-like/Quinoprotein amine dehydrogenase"/>
    <property type="match status" value="2"/>
</dbReference>
<dbReference type="SMART" id="SM00256">
    <property type="entry name" value="FBOX"/>
    <property type="match status" value="1"/>
</dbReference>
<protein>
    <recommendedName>
        <fullName evidence="3">F-box domain-containing protein</fullName>
    </recommendedName>
</protein>
<dbReference type="Proteomes" id="UP001630127">
    <property type="component" value="Unassembled WGS sequence"/>
</dbReference>
<dbReference type="Pfam" id="PF00646">
    <property type="entry name" value="F-box"/>
    <property type="match status" value="1"/>
</dbReference>
<gene>
    <name evidence="4" type="ORF">ACH5RR_000910</name>
</gene>
<evidence type="ECO:0000256" key="2">
    <source>
        <dbReference type="ARBA" id="ARBA00022737"/>
    </source>
</evidence>
<dbReference type="InterPro" id="IPR001810">
    <property type="entry name" value="F-box_dom"/>
</dbReference>
<keyword evidence="1" id="KW-0853">WD repeat</keyword>
<sequence length="429" mass="48181">MEPSSSGLRRPQSSSKKKQKTTILALNHDILCLIFGFLDLVQLIRCSAVCKSWSRVIDKLKLLQMQYHKQQHVDPLSLSEGRSLIKHMEEIAIQRHRFSLQRGPANAFQWKGHLVGVNKCRMKMGLVLTGVGDKVMRLWSVESYNCLDEYALPDKAPLIDFDFDEGKVVGLVGSRICIWTRTGTRNVFSSRDGMFTRGLCMSYVDPEAVVGCEDGKARVFDMYSRKCSQIVKMHPGPITCLSFSDDQLLICGSSLGSISVSDLSSDQRVTTLKSFSSAGIKTLCLNPRSNVLFAGSTDGHAYCWDIRTLRTLWERRVSTNVLYSISHLRNDASTLVIGGIDGVVRILDQDTGEVLSRCIMDEAGIVSTRPKDRYHQVIKMKKVQRLSEDARIDLMPVTSRPPITSLAVGMQKVVTLHNDKCVRVWKFMK</sequence>
<organism evidence="4 5">
    <name type="scientific">Cinchona calisaya</name>
    <dbReference type="NCBI Taxonomy" id="153742"/>
    <lineage>
        <taxon>Eukaryota</taxon>
        <taxon>Viridiplantae</taxon>
        <taxon>Streptophyta</taxon>
        <taxon>Embryophyta</taxon>
        <taxon>Tracheophyta</taxon>
        <taxon>Spermatophyta</taxon>
        <taxon>Magnoliopsida</taxon>
        <taxon>eudicotyledons</taxon>
        <taxon>Gunneridae</taxon>
        <taxon>Pentapetalae</taxon>
        <taxon>asterids</taxon>
        <taxon>lamiids</taxon>
        <taxon>Gentianales</taxon>
        <taxon>Rubiaceae</taxon>
        <taxon>Cinchonoideae</taxon>
        <taxon>Cinchoneae</taxon>
        <taxon>Cinchona</taxon>
    </lineage>
</organism>
<proteinExistence type="predicted"/>
<dbReference type="InterPro" id="IPR015943">
    <property type="entry name" value="WD40/YVTN_repeat-like_dom_sf"/>
</dbReference>
<name>A0ABD3B323_9GENT</name>
<evidence type="ECO:0000313" key="5">
    <source>
        <dbReference type="Proteomes" id="UP001630127"/>
    </source>
</evidence>